<evidence type="ECO:0000313" key="5">
    <source>
        <dbReference type="EMBL" id="KKN12792.1"/>
    </source>
</evidence>
<comment type="caution">
    <text evidence="5">The sequence shown here is derived from an EMBL/GenBank/DDBJ whole genome shotgun (WGS) entry which is preliminary data.</text>
</comment>
<dbReference type="GO" id="GO:0005524">
    <property type="term" value="F:ATP binding"/>
    <property type="evidence" value="ECO:0007669"/>
    <property type="project" value="UniProtKB-KW"/>
</dbReference>
<organism evidence="5">
    <name type="scientific">marine sediment metagenome</name>
    <dbReference type="NCBI Taxonomy" id="412755"/>
    <lineage>
        <taxon>unclassified sequences</taxon>
        <taxon>metagenomes</taxon>
        <taxon>ecological metagenomes</taxon>
    </lineage>
</organism>
<keyword evidence="1" id="KW-0547">Nucleotide-binding</keyword>
<dbReference type="AlphaFoldDB" id="A0A0F9NL90"/>
<dbReference type="GO" id="GO:0004335">
    <property type="term" value="F:galactokinase activity"/>
    <property type="evidence" value="ECO:0007669"/>
    <property type="project" value="TreeGrafter"/>
</dbReference>
<dbReference type="InterPro" id="IPR036554">
    <property type="entry name" value="GHMP_kinase_C_sf"/>
</dbReference>
<dbReference type="GO" id="GO:0005829">
    <property type="term" value="C:cytosol"/>
    <property type="evidence" value="ECO:0007669"/>
    <property type="project" value="TreeGrafter"/>
</dbReference>
<feature type="domain" description="GHMP kinase N-terminal" evidence="3">
    <location>
        <begin position="44"/>
        <end position="110"/>
    </location>
</feature>
<proteinExistence type="predicted"/>
<evidence type="ECO:0000259" key="3">
    <source>
        <dbReference type="Pfam" id="PF00288"/>
    </source>
</evidence>
<dbReference type="InterPro" id="IPR013750">
    <property type="entry name" value="GHMP_kinase_C_dom"/>
</dbReference>
<sequence>MIITRTPLRISFFGGGTDYPQYFNEHGGAVLATAIDKYIYVANNNGKIWWHSDLPMRSGMATSSAYTVGLLKASSHKTNEEIAEIATFWESQKLDGNVGVQDQYLCAKGGFHRLRFFASGIVDEVVDYKWLEPYLMLVDSGQYRSGSVFSQHQLDRVSKNLDVLQRIKEMALVDYKDYESFGLALNKAWQLKKSLAEDVTTPFTDDIFAKAIKAGAIGGKQLGAGGGGFMIFVVEPDKQDAVRNVLHLNEIPFKFESKGSEVIYADS</sequence>
<name>A0A0F9NL90_9ZZZZ</name>
<gene>
    <name evidence="5" type="ORF">LCGC14_1012910</name>
</gene>
<dbReference type="InterPro" id="IPR006204">
    <property type="entry name" value="GHMP_kinase_N_dom"/>
</dbReference>
<dbReference type="Gene3D" id="3.30.230.120">
    <property type="match status" value="1"/>
</dbReference>
<reference evidence="5" key="1">
    <citation type="journal article" date="2015" name="Nature">
        <title>Complex archaea that bridge the gap between prokaryotes and eukaryotes.</title>
        <authorList>
            <person name="Spang A."/>
            <person name="Saw J.H."/>
            <person name="Jorgensen S.L."/>
            <person name="Zaremba-Niedzwiedzka K."/>
            <person name="Martijn J."/>
            <person name="Lind A.E."/>
            <person name="van Eijk R."/>
            <person name="Schleper C."/>
            <person name="Guy L."/>
            <person name="Ettema T.J."/>
        </authorList>
    </citation>
    <scope>NUCLEOTIDE SEQUENCE</scope>
</reference>
<dbReference type="Pfam" id="PF00288">
    <property type="entry name" value="GHMP_kinases_N"/>
    <property type="match status" value="1"/>
</dbReference>
<evidence type="ECO:0000259" key="4">
    <source>
        <dbReference type="Pfam" id="PF08544"/>
    </source>
</evidence>
<dbReference type="PANTHER" id="PTHR10457">
    <property type="entry name" value="MEVALONATE KINASE/GALACTOKINASE"/>
    <property type="match status" value="1"/>
</dbReference>
<dbReference type="PRINTS" id="PR00959">
    <property type="entry name" value="MEVGALKINASE"/>
</dbReference>
<evidence type="ECO:0000256" key="1">
    <source>
        <dbReference type="ARBA" id="ARBA00022741"/>
    </source>
</evidence>
<dbReference type="GO" id="GO:0006012">
    <property type="term" value="P:galactose metabolic process"/>
    <property type="evidence" value="ECO:0007669"/>
    <property type="project" value="TreeGrafter"/>
</dbReference>
<protein>
    <submittedName>
        <fullName evidence="5">Uncharacterized protein</fullName>
    </submittedName>
</protein>
<dbReference type="Pfam" id="PF08544">
    <property type="entry name" value="GHMP_kinases_C"/>
    <property type="match status" value="1"/>
</dbReference>
<dbReference type="SUPFAM" id="SSF55060">
    <property type="entry name" value="GHMP Kinase, C-terminal domain"/>
    <property type="match status" value="1"/>
</dbReference>
<evidence type="ECO:0000256" key="2">
    <source>
        <dbReference type="ARBA" id="ARBA00022840"/>
    </source>
</evidence>
<dbReference type="EMBL" id="LAZR01003992">
    <property type="protein sequence ID" value="KKN12792.1"/>
    <property type="molecule type" value="Genomic_DNA"/>
</dbReference>
<dbReference type="PANTHER" id="PTHR10457:SF7">
    <property type="entry name" value="GALACTOKINASE-RELATED"/>
    <property type="match status" value="1"/>
</dbReference>
<dbReference type="InterPro" id="IPR020568">
    <property type="entry name" value="Ribosomal_Su5_D2-typ_SF"/>
</dbReference>
<accession>A0A0F9NL90</accession>
<feature type="domain" description="GHMP kinase C-terminal" evidence="4">
    <location>
        <begin position="176"/>
        <end position="246"/>
    </location>
</feature>
<dbReference type="SUPFAM" id="SSF54211">
    <property type="entry name" value="Ribosomal protein S5 domain 2-like"/>
    <property type="match status" value="1"/>
</dbReference>
<keyword evidence="2" id="KW-0067">ATP-binding</keyword>